<reference evidence="1 2" key="1">
    <citation type="submission" date="2015-01" db="EMBL/GenBank/DDBJ databases">
        <title>The Genome Sequence of Exophiala spinifera CBS89968.</title>
        <authorList>
            <consortium name="The Broad Institute Genomics Platform"/>
            <person name="Cuomo C."/>
            <person name="de Hoog S."/>
            <person name="Gorbushina A."/>
            <person name="Stielow B."/>
            <person name="Teixiera M."/>
            <person name="Abouelleil A."/>
            <person name="Chapman S.B."/>
            <person name="Priest M."/>
            <person name="Young S.K."/>
            <person name="Wortman J."/>
            <person name="Nusbaum C."/>
            <person name="Birren B."/>
        </authorList>
    </citation>
    <scope>NUCLEOTIDE SEQUENCE [LARGE SCALE GENOMIC DNA]</scope>
    <source>
        <strain evidence="1 2">CBS 89968</strain>
    </source>
</reference>
<evidence type="ECO:0000313" key="2">
    <source>
        <dbReference type="Proteomes" id="UP000053328"/>
    </source>
</evidence>
<name>A0A0D2BCR0_9EURO</name>
<dbReference type="AlphaFoldDB" id="A0A0D2BCR0"/>
<dbReference type="OrthoDB" id="2210at2759"/>
<dbReference type="Proteomes" id="UP000053328">
    <property type="component" value="Unassembled WGS sequence"/>
</dbReference>
<gene>
    <name evidence="1" type="ORF">PV08_06457</name>
</gene>
<dbReference type="RefSeq" id="XP_016236621.1">
    <property type="nucleotide sequence ID" value="XM_016380794.1"/>
</dbReference>
<dbReference type="HOGENOM" id="CLU_2812367_0_0_1"/>
<sequence>MPPKGASTAVNPIRLQTVSRIKIRHPDKAEPNPCLGPMSAMLTLIPMTKINAMSSSLTGWECTVAKG</sequence>
<keyword evidence="2" id="KW-1185">Reference proteome</keyword>
<dbReference type="EMBL" id="KN847495">
    <property type="protein sequence ID" value="KIW16405.1"/>
    <property type="molecule type" value="Genomic_DNA"/>
</dbReference>
<dbReference type="STRING" id="91928.A0A0D2BCR0"/>
<dbReference type="GeneID" id="27333540"/>
<dbReference type="VEuPathDB" id="FungiDB:PV08_06457"/>
<accession>A0A0D2BCR0</accession>
<organism evidence="1 2">
    <name type="scientific">Exophiala spinifera</name>
    <dbReference type="NCBI Taxonomy" id="91928"/>
    <lineage>
        <taxon>Eukaryota</taxon>
        <taxon>Fungi</taxon>
        <taxon>Dikarya</taxon>
        <taxon>Ascomycota</taxon>
        <taxon>Pezizomycotina</taxon>
        <taxon>Eurotiomycetes</taxon>
        <taxon>Chaetothyriomycetidae</taxon>
        <taxon>Chaetothyriales</taxon>
        <taxon>Herpotrichiellaceae</taxon>
        <taxon>Exophiala</taxon>
    </lineage>
</organism>
<proteinExistence type="predicted"/>
<protein>
    <submittedName>
        <fullName evidence="1">Uncharacterized protein</fullName>
    </submittedName>
</protein>
<evidence type="ECO:0000313" key="1">
    <source>
        <dbReference type="EMBL" id="KIW16405.1"/>
    </source>
</evidence>